<dbReference type="InterPro" id="IPR005119">
    <property type="entry name" value="LysR_subst-bd"/>
</dbReference>
<evidence type="ECO:0000256" key="2">
    <source>
        <dbReference type="ARBA" id="ARBA00023015"/>
    </source>
</evidence>
<dbReference type="Pfam" id="PF03466">
    <property type="entry name" value="LysR_substrate"/>
    <property type="match status" value="1"/>
</dbReference>
<dbReference type="FunFam" id="1.10.10.10:FF:000001">
    <property type="entry name" value="LysR family transcriptional regulator"/>
    <property type="match status" value="1"/>
</dbReference>
<accession>A0A679J631</accession>
<keyword evidence="4" id="KW-0804">Transcription</keyword>
<dbReference type="InterPro" id="IPR036390">
    <property type="entry name" value="WH_DNA-bd_sf"/>
</dbReference>
<reference evidence="6" key="1">
    <citation type="submission" date="2019-12" db="EMBL/GenBank/DDBJ databases">
        <authorList>
            <person name="Cremers G."/>
        </authorList>
    </citation>
    <scope>NUCLEOTIDE SEQUENCE</scope>
    <source>
        <strain evidence="6">Vvax</strain>
    </source>
</reference>
<organism evidence="6">
    <name type="scientific">Variovorax paradoxus</name>
    <dbReference type="NCBI Taxonomy" id="34073"/>
    <lineage>
        <taxon>Bacteria</taxon>
        <taxon>Pseudomonadati</taxon>
        <taxon>Pseudomonadota</taxon>
        <taxon>Betaproteobacteria</taxon>
        <taxon>Burkholderiales</taxon>
        <taxon>Comamonadaceae</taxon>
        <taxon>Variovorax</taxon>
    </lineage>
</organism>
<keyword evidence="2" id="KW-0805">Transcription regulation</keyword>
<dbReference type="GO" id="GO:0000976">
    <property type="term" value="F:transcription cis-regulatory region binding"/>
    <property type="evidence" value="ECO:0007669"/>
    <property type="project" value="TreeGrafter"/>
</dbReference>
<dbReference type="InterPro" id="IPR036388">
    <property type="entry name" value="WH-like_DNA-bd_sf"/>
</dbReference>
<feature type="domain" description="HTH lysR-type" evidence="5">
    <location>
        <begin position="1"/>
        <end position="59"/>
    </location>
</feature>
<dbReference type="GO" id="GO:0003700">
    <property type="term" value="F:DNA-binding transcription factor activity"/>
    <property type="evidence" value="ECO:0007669"/>
    <property type="project" value="InterPro"/>
</dbReference>
<evidence type="ECO:0000313" key="6">
    <source>
        <dbReference type="EMBL" id="CAA2107874.1"/>
    </source>
</evidence>
<dbReference type="RefSeq" id="WP_339091992.1">
    <property type="nucleotide sequence ID" value="NZ_LR743507.1"/>
</dbReference>
<dbReference type="PROSITE" id="PS50931">
    <property type="entry name" value="HTH_LYSR"/>
    <property type="match status" value="1"/>
</dbReference>
<evidence type="ECO:0000256" key="4">
    <source>
        <dbReference type="ARBA" id="ARBA00023163"/>
    </source>
</evidence>
<dbReference type="Pfam" id="PF00126">
    <property type="entry name" value="HTH_1"/>
    <property type="match status" value="1"/>
</dbReference>
<name>A0A679J631_VARPD</name>
<proteinExistence type="inferred from homology"/>
<dbReference type="AlphaFoldDB" id="A0A679J631"/>
<dbReference type="PANTHER" id="PTHR30126">
    <property type="entry name" value="HTH-TYPE TRANSCRIPTIONAL REGULATOR"/>
    <property type="match status" value="1"/>
</dbReference>
<dbReference type="PANTHER" id="PTHR30126:SF39">
    <property type="entry name" value="HTH-TYPE TRANSCRIPTIONAL REGULATOR CYSL"/>
    <property type="match status" value="1"/>
</dbReference>
<evidence type="ECO:0000256" key="1">
    <source>
        <dbReference type="ARBA" id="ARBA00009437"/>
    </source>
</evidence>
<protein>
    <submittedName>
        <fullName evidence="6">HTH-type transcriptional regulator CysL</fullName>
    </submittedName>
</protein>
<comment type="similarity">
    <text evidence="1">Belongs to the LysR transcriptional regulatory family.</text>
</comment>
<dbReference type="EMBL" id="LR743507">
    <property type="protein sequence ID" value="CAA2107874.1"/>
    <property type="molecule type" value="Genomic_DNA"/>
</dbReference>
<dbReference type="PRINTS" id="PR00039">
    <property type="entry name" value="HTHLYSR"/>
</dbReference>
<dbReference type="Gene3D" id="1.10.10.10">
    <property type="entry name" value="Winged helix-like DNA-binding domain superfamily/Winged helix DNA-binding domain"/>
    <property type="match status" value="1"/>
</dbReference>
<keyword evidence="3" id="KW-0238">DNA-binding</keyword>
<dbReference type="SUPFAM" id="SSF46785">
    <property type="entry name" value="Winged helix' DNA-binding domain"/>
    <property type="match status" value="1"/>
</dbReference>
<dbReference type="Gene3D" id="3.40.190.290">
    <property type="match status" value="1"/>
</dbReference>
<gene>
    <name evidence="6" type="primary">cysL_3</name>
    <name evidence="6" type="ORF">VVAX_04460</name>
</gene>
<dbReference type="InterPro" id="IPR000847">
    <property type="entry name" value="LysR_HTH_N"/>
</dbReference>
<evidence type="ECO:0000256" key="3">
    <source>
        <dbReference type="ARBA" id="ARBA00023125"/>
    </source>
</evidence>
<dbReference type="SUPFAM" id="SSF53850">
    <property type="entry name" value="Periplasmic binding protein-like II"/>
    <property type="match status" value="1"/>
</dbReference>
<evidence type="ECO:0000259" key="5">
    <source>
        <dbReference type="PROSITE" id="PS50931"/>
    </source>
</evidence>
<sequence>MNLHLLRLFVAVAEAGSFSRAAESLWISQPAVSKGIRELEHQLDLTLIERGTGKGFRLTEAGASLLTHARGIFAMERAALDDVRARVGVQRGSLTIGASTTVASYWLPPYVAGFCAAYPSVVPRVTVGNTQWVCEQLLECRIDLALVEGRVDEERIEVSEWKADPLAIVVAANSALPRRAVTAQLLAEQNWILREPGSGTRQATEALCEAHGIAALPWMEMASNEAIARTVASGVGLSMLPRVVVADMLALGTLRELKLPGAVLSRPLFRLALKSRPLAPAALKMVELLEAQRNRSRTGR</sequence>